<dbReference type="GO" id="GO:0005506">
    <property type="term" value="F:iron ion binding"/>
    <property type="evidence" value="ECO:0007669"/>
    <property type="project" value="InterPro"/>
</dbReference>
<dbReference type="Pfam" id="PF01315">
    <property type="entry name" value="Ald_Xan_dh_C"/>
    <property type="match status" value="1"/>
</dbReference>
<dbReference type="InterPro" id="IPR008274">
    <property type="entry name" value="AldOxase/xan_DH_MoCoBD1"/>
</dbReference>
<keyword evidence="2 4" id="KW-0560">Oxidoreductase</keyword>
<evidence type="ECO:0000313" key="4">
    <source>
        <dbReference type="EMBL" id="MPM13897.1"/>
    </source>
</evidence>
<dbReference type="PANTHER" id="PTHR11908:SF132">
    <property type="entry name" value="ALDEHYDE OXIDASE 1-RELATED"/>
    <property type="match status" value="1"/>
</dbReference>
<proteinExistence type="predicted"/>
<dbReference type="AlphaFoldDB" id="A0A644XDB7"/>
<gene>
    <name evidence="4" type="primary">xdhA_8</name>
    <name evidence="4" type="ORF">SDC9_60257</name>
</gene>
<accession>A0A644XDB7</accession>
<evidence type="ECO:0000259" key="3">
    <source>
        <dbReference type="SMART" id="SM01008"/>
    </source>
</evidence>
<feature type="domain" description="Aldehyde oxidase/xanthine dehydrogenase a/b hammerhead" evidence="3">
    <location>
        <begin position="21"/>
        <end position="127"/>
    </location>
</feature>
<protein>
    <submittedName>
        <fullName evidence="4">Putative xanthine dehydrogenase molybdenum-binding subunit XdhA</fullName>
        <ecNumber evidence="4">1.17.1.4</ecNumber>
    </submittedName>
</protein>
<dbReference type="PANTHER" id="PTHR11908">
    <property type="entry name" value="XANTHINE DEHYDROGENASE"/>
    <property type="match status" value="1"/>
</dbReference>
<dbReference type="InterPro" id="IPR046867">
    <property type="entry name" value="AldOxase/xan_DH_MoCoBD2"/>
</dbReference>
<dbReference type="GO" id="GO:0004854">
    <property type="term" value="F:xanthine dehydrogenase activity"/>
    <property type="evidence" value="ECO:0007669"/>
    <property type="project" value="UniProtKB-EC"/>
</dbReference>
<dbReference type="InterPro" id="IPR037165">
    <property type="entry name" value="AldOxase/xan_DH_Mopterin-bd_sf"/>
</dbReference>
<name>A0A644XDB7_9ZZZZ</name>
<dbReference type="InterPro" id="IPR000674">
    <property type="entry name" value="Ald_Oxase/Xan_DH_a/b"/>
</dbReference>
<dbReference type="Gene3D" id="3.90.1170.50">
    <property type="entry name" value="Aldehyde oxidase/xanthine dehydrogenase, a/b hammerhead"/>
    <property type="match status" value="1"/>
</dbReference>
<dbReference type="EC" id="1.17.1.4" evidence="4"/>
<reference evidence="4" key="1">
    <citation type="submission" date="2019-08" db="EMBL/GenBank/DDBJ databases">
        <authorList>
            <person name="Kucharzyk K."/>
            <person name="Murdoch R.W."/>
            <person name="Higgins S."/>
            <person name="Loffler F."/>
        </authorList>
    </citation>
    <scope>NUCLEOTIDE SEQUENCE</scope>
</reference>
<dbReference type="Gene3D" id="3.30.365.10">
    <property type="entry name" value="Aldehyde oxidase/xanthine dehydrogenase, molybdopterin binding domain"/>
    <property type="match status" value="4"/>
</dbReference>
<organism evidence="4">
    <name type="scientific">bioreactor metagenome</name>
    <dbReference type="NCBI Taxonomy" id="1076179"/>
    <lineage>
        <taxon>unclassified sequences</taxon>
        <taxon>metagenomes</taxon>
        <taxon>ecological metagenomes</taxon>
    </lineage>
</organism>
<dbReference type="SUPFAM" id="SSF54665">
    <property type="entry name" value="CO dehydrogenase molybdoprotein N-domain-like"/>
    <property type="match status" value="1"/>
</dbReference>
<dbReference type="Pfam" id="PF20256">
    <property type="entry name" value="MoCoBD_2"/>
    <property type="match status" value="1"/>
</dbReference>
<keyword evidence="1" id="KW-0500">Molybdenum</keyword>
<sequence length="778" mass="84344">MGELKYVGKTVDRCDAVKKVTGAAEYVDDIHLPRMLYAQCVRSPYAHAKIISVDLTEAKKLPGVRCAICGDEYPNRAGLYLEDRYFMAKPGDTAKYMGEAVAAVAAETPEIAQQACDLIKVVYEELPAVTNALDGMKPDAPVIHPDLGKYKVAPIFYPVPGTNISHHYVLRKGDFEAAAAEADAVFENSFYIPHVQHVPLEPHACMAKYEADGKLTVWASCQSPYAVRQALSVAFDMALNKIRVISPTVGGGFGSKAGTTLEGIVIPLALHCQGRPVKLVYSREDEFVNAYVRQGMHATIKTAVKKDGTILGVKNDFIWDGGAYTEYGVNITKAGGWASAGPYDIDNVWTDSYCVYTNHPVGGPYRGFGMCEIHFAIEQNIDMVAEAIGISDVEIRRINGIRPGGFTGMGEKMDVAGYQDCLETVLKDMEYEKPSVQPENPKKIRAKGLASGWKSPSMPTNAGSSAIIRMNEDGTFFLMSSGQEIGQGAATVLSQIAAEVLSVPPSKITYVSGDTDHTPYEWQTVASRTTYCAGNAIKLAAEDLKDKVLDLAQVKMGAMKRDLDFEDGYVVHKIYPERRLPISEFALGVKFDDGSGYGGPAIGVGSFTLENNINTDKKTGVAKHHPAAFWTMGVNGAEVEVDTETGVIKVLKMCSCFDAGKVINPALFCAQSEGAMVQALGTAIFEELKLKNGRVLNKSFMDYKIPTADDIPELVVKYVEHAEPTGPYGARGVGEPLMVPGAPAIANAVYNAIGIRFHRMPITPDDVLKALREQPKKD</sequence>
<evidence type="ECO:0000256" key="1">
    <source>
        <dbReference type="ARBA" id="ARBA00022505"/>
    </source>
</evidence>
<dbReference type="SMART" id="SM01008">
    <property type="entry name" value="Ald_Xan_dh_C"/>
    <property type="match status" value="1"/>
</dbReference>
<dbReference type="InterPro" id="IPR016208">
    <property type="entry name" value="Ald_Oxase/xanthine_DH-like"/>
</dbReference>
<dbReference type="Pfam" id="PF02738">
    <property type="entry name" value="MoCoBD_1"/>
    <property type="match status" value="1"/>
</dbReference>
<dbReference type="InterPro" id="IPR036856">
    <property type="entry name" value="Ald_Oxase/Xan_DH_a/b_sf"/>
</dbReference>
<evidence type="ECO:0000256" key="2">
    <source>
        <dbReference type="ARBA" id="ARBA00023002"/>
    </source>
</evidence>
<dbReference type="SUPFAM" id="SSF56003">
    <property type="entry name" value="Molybdenum cofactor-binding domain"/>
    <property type="match status" value="1"/>
</dbReference>
<dbReference type="EMBL" id="VSSQ01002190">
    <property type="protein sequence ID" value="MPM13897.1"/>
    <property type="molecule type" value="Genomic_DNA"/>
</dbReference>
<comment type="caution">
    <text evidence="4">The sequence shown here is derived from an EMBL/GenBank/DDBJ whole genome shotgun (WGS) entry which is preliminary data.</text>
</comment>